<dbReference type="SUPFAM" id="SSF53271">
    <property type="entry name" value="PRTase-like"/>
    <property type="match status" value="1"/>
</dbReference>
<dbReference type="NCBIfam" id="NF006605">
    <property type="entry name" value="PRK09162.1"/>
    <property type="match status" value="1"/>
</dbReference>
<dbReference type="InterPro" id="IPR050408">
    <property type="entry name" value="HGPRT"/>
</dbReference>
<dbReference type="GO" id="GO:0006178">
    <property type="term" value="P:guanine salvage"/>
    <property type="evidence" value="ECO:0007669"/>
    <property type="project" value="TreeGrafter"/>
</dbReference>
<organism evidence="4 5">
    <name type="scientific">Methylotenera mobilis</name>
    <dbReference type="NCBI Taxonomy" id="359408"/>
    <lineage>
        <taxon>Bacteria</taxon>
        <taxon>Pseudomonadati</taxon>
        <taxon>Pseudomonadota</taxon>
        <taxon>Betaproteobacteria</taxon>
        <taxon>Nitrosomonadales</taxon>
        <taxon>Methylophilaceae</taxon>
        <taxon>Methylotenera</taxon>
    </lineage>
</organism>
<dbReference type="Proteomes" id="UP000264313">
    <property type="component" value="Unassembled WGS sequence"/>
</dbReference>
<dbReference type="InterPro" id="IPR000836">
    <property type="entry name" value="PRTase_dom"/>
</dbReference>
<reference evidence="4 5" key="1">
    <citation type="journal article" date="2018" name="Nat. Biotechnol.">
        <title>A standardized bacterial taxonomy based on genome phylogeny substantially revises the tree of life.</title>
        <authorList>
            <person name="Parks D.H."/>
            <person name="Chuvochina M."/>
            <person name="Waite D.W."/>
            <person name="Rinke C."/>
            <person name="Skarshewski A."/>
            <person name="Chaumeil P.A."/>
            <person name="Hugenholtz P."/>
        </authorList>
    </citation>
    <scope>NUCLEOTIDE SEQUENCE [LARGE SCALE GENOMIC DNA]</scope>
    <source>
        <strain evidence="4">UBA9958</strain>
    </source>
</reference>
<dbReference type="Pfam" id="PF00156">
    <property type="entry name" value="Pribosyltran"/>
    <property type="match status" value="1"/>
</dbReference>
<dbReference type="GO" id="GO:0004422">
    <property type="term" value="F:hypoxanthine phosphoribosyltransferase activity"/>
    <property type="evidence" value="ECO:0007669"/>
    <property type="project" value="TreeGrafter"/>
</dbReference>
<dbReference type="GO" id="GO:0046100">
    <property type="term" value="P:hypoxanthine metabolic process"/>
    <property type="evidence" value="ECO:0007669"/>
    <property type="project" value="TreeGrafter"/>
</dbReference>
<comment type="caution">
    <text evidence="4">The sequence shown here is derived from an EMBL/GenBank/DDBJ whole genome shotgun (WGS) entry which is preliminary data.</text>
</comment>
<evidence type="ECO:0000256" key="2">
    <source>
        <dbReference type="ARBA" id="ARBA00049402"/>
    </source>
</evidence>
<comment type="catalytic activity">
    <reaction evidence="1">
        <text>GMP + diphosphate = guanine + 5-phospho-alpha-D-ribose 1-diphosphate</text>
        <dbReference type="Rhea" id="RHEA:25424"/>
        <dbReference type="ChEBI" id="CHEBI:16235"/>
        <dbReference type="ChEBI" id="CHEBI:33019"/>
        <dbReference type="ChEBI" id="CHEBI:58017"/>
        <dbReference type="ChEBI" id="CHEBI:58115"/>
        <dbReference type="EC" id="2.4.2.8"/>
    </reaction>
    <physiologicalReaction direction="right-to-left" evidence="1">
        <dbReference type="Rhea" id="RHEA:25426"/>
    </physiologicalReaction>
</comment>
<dbReference type="EMBL" id="DNAA01000222">
    <property type="protein sequence ID" value="HBA09732.1"/>
    <property type="molecule type" value="Genomic_DNA"/>
</dbReference>
<feature type="domain" description="Phosphoribosyltransferase" evidence="3">
    <location>
        <begin position="16"/>
        <end position="164"/>
    </location>
</feature>
<evidence type="ECO:0000256" key="1">
    <source>
        <dbReference type="ARBA" id="ARBA00048811"/>
    </source>
</evidence>
<dbReference type="Gene3D" id="3.40.50.2020">
    <property type="match status" value="1"/>
</dbReference>
<evidence type="ECO:0000313" key="4">
    <source>
        <dbReference type="EMBL" id="HBA09732.1"/>
    </source>
</evidence>
<sequence>MNTSSPQKLLEQSYIIHQAEVVVSAISKMATEITNTLETTSPVVICVMGGGVVFSGQLLTQLHFPLELDYVHASRYQNKTIGKTLEWKALPKSDLTGRTVLLLDDILDEGITLKEIQEKCLSLGAVKVLTAVLIEKKLSHDKPIKADFVGLEVPNEYVFGYGMDVYGWWRNLPAIYALQA</sequence>
<dbReference type="AlphaFoldDB" id="A0A351RCG1"/>
<evidence type="ECO:0000259" key="3">
    <source>
        <dbReference type="Pfam" id="PF00156"/>
    </source>
</evidence>
<dbReference type="CDD" id="cd06223">
    <property type="entry name" value="PRTases_typeI"/>
    <property type="match status" value="1"/>
</dbReference>
<name>A0A351RCG1_9PROT</name>
<dbReference type="PANTHER" id="PTHR43340:SF1">
    <property type="entry name" value="HYPOXANTHINE PHOSPHORIBOSYLTRANSFERASE"/>
    <property type="match status" value="1"/>
</dbReference>
<proteinExistence type="predicted"/>
<dbReference type="GO" id="GO:0005829">
    <property type="term" value="C:cytosol"/>
    <property type="evidence" value="ECO:0007669"/>
    <property type="project" value="TreeGrafter"/>
</dbReference>
<protein>
    <submittedName>
        <fullName evidence="4">Hypoxanthine-guanine phosphoribosyltransferase</fullName>
    </submittedName>
</protein>
<keyword evidence="4" id="KW-0328">Glycosyltransferase</keyword>
<evidence type="ECO:0000313" key="5">
    <source>
        <dbReference type="Proteomes" id="UP000264313"/>
    </source>
</evidence>
<comment type="catalytic activity">
    <reaction evidence="2">
        <text>IMP + diphosphate = hypoxanthine + 5-phospho-alpha-D-ribose 1-diphosphate</text>
        <dbReference type="Rhea" id="RHEA:17973"/>
        <dbReference type="ChEBI" id="CHEBI:17368"/>
        <dbReference type="ChEBI" id="CHEBI:33019"/>
        <dbReference type="ChEBI" id="CHEBI:58017"/>
        <dbReference type="ChEBI" id="CHEBI:58053"/>
        <dbReference type="EC" id="2.4.2.8"/>
    </reaction>
    <physiologicalReaction direction="right-to-left" evidence="2">
        <dbReference type="Rhea" id="RHEA:17975"/>
    </physiologicalReaction>
</comment>
<keyword evidence="4" id="KW-0808">Transferase</keyword>
<dbReference type="GO" id="GO:0032264">
    <property type="term" value="P:IMP salvage"/>
    <property type="evidence" value="ECO:0007669"/>
    <property type="project" value="TreeGrafter"/>
</dbReference>
<dbReference type="InterPro" id="IPR029057">
    <property type="entry name" value="PRTase-like"/>
</dbReference>
<dbReference type="GO" id="GO:0032263">
    <property type="term" value="P:GMP salvage"/>
    <property type="evidence" value="ECO:0007669"/>
    <property type="project" value="TreeGrafter"/>
</dbReference>
<dbReference type="GO" id="GO:0000287">
    <property type="term" value="F:magnesium ion binding"/>
    <property type="evidence" value="ECO:0007669"/>
    <property type="project" value="TreeGrafter"/>
</dbReference>
<accession>A0A351RCG1</accession>
<dbReference type="PANTHER" id="PTHR43340">
    <property type="entry name" value="HYPOXANTHINE-GUANINE PHOSPHORIBOSYLTRANSFERASE"/>
    <property type="match status" value="1"/>
</dbReference>
<dbReference type="STRING" id="1132855.GCA_000384255_01676"/>
<gene>
    <name evidence="4" type="ORF">DCW48_09405</name>
</gene>